<dbReference type="Pfam" id="PF00385">
    <property type="entry name" value="Chromo"/>
    <property type="match status" value="1"/>
</dbReference>
<feature type="domain" description="Chromo" evidence="1">
    <location>
        <begin position="82"/>
        <end position="113"/>
    </location>
</feature>
<proteinExistence type="predicted"/>
<dbReference type="AlphaFoldDB" id="A0A3M7SZ80"/>
<evidence type="ECO:0000313" key="3">
    <source>
        <dbReference type="Proteomes" id="UP000276133"/>
    </source>
</evidence>
<comment type="caution">
    <text evidence="2">The sequence shown here is derived from an EMBL/GenBank/DDBJ whole genome shotgun (WGS) entry which is preliminary data.</text>
</comment>
<dbReference type="EMBL" id="REGN01000572">
    <property type="protein sequence ID" value="RNA40890.1"/>
    <property type="molecule type" value="Genomic_DNA"/>
</dbReference>
<evidence type="ECO:0000259" key="1">
    <source>
        <dbReference type="PROSITE" id="PS50013"/>
    </source>
</evidence>
<organism evidence="2 3">
    <name type="scientific">Brachionus plicatilis</name>
    <name type="common">Marine rotifer</name>
    <name type="synonym">Brachionus muelleri</name>
    <dbReference type="NCBI Taxonomy" id="10195"/>
    <lineage>
        <taxon>Eukaryota</taxon>
        <taxon>Metazoa</taxon>
        <taxon>Spiralia</taxon>
        <taxon>Gnathifera</taxon>
        <taxon>Rotifera</taxon>
        <taxon>Eurotatoria</taxon>
        <taxon>Monogononta</taxon>
        <taxon>Pseudotrocha</taxon>
        <taxon>Ploima</taxon>
        <taxon>Brachionidae</taxon>
        <taxon>Brachionus</taxon>
    </lineage>
</organism>
<gene>
    <name evidence="2" type="ORF">BpHYR1_051792</name>
</gene>
<dbReference type="InterPro" id="IPR016197">
    <property type="entry name" value="Chromo-like_dom_sf"/>
</dbReference>
<dbReference type="SUPFAM" id="SSF54160">
    <property type="entry name" value="Chromo domain-like"/>
    <property type="match status" value="1"/>
</dbReference>
<dbReference type="Gene3D" id="2.40.50.40">
    <property type="match status" value="1"/>
</dbReference>
<dbReference type="Proteomes" id="UP000276133">
    <property type="component" value="Unassembled WGS sequence"/>
</dbReference>
<evidence type="ECO:0000313" key="2">
    <source>
        <dbReference type="EMBL" id="RNA40890.1"/>
    </source>
</evidence>
<protein>
    <recommendedName>
        <fullName evidence="1">Chromo domain-containing protein</fullName>
    </recommendedName>
</protein>
<dbReference type="InterPro" id="IPR023780">
    <property type="entry name" value="Chromo_domain"/>
</dbReference>
<dbReference type="PROSITE" id="PS50013">
    <property type="entry name" value="CHROMO_2"/>
    <property type="match status" value="1"/>
</dbReference>
<dbReference type="SMART" id="SM00298">
    <property type="entry name" value="CHROMO"/>
    <property type="match status" value="1"/>
</dbReference>
<dbReference type="InterPro" id="IPR000953">
    <property type="entry name" value="Chromo/chromo_shadow_dom"/>
</dbReference>
<name>A0A3M7SZ80_BRAPC</name>
<feature type="non-terminal residue" evidence="2">
    <location>
        <position position="330"/>
    </location>
</feature>
<sequence>MNSIRSWEIRNGEDDESALIRRTAEIQKLQEEIIPNAYSSNRKKYKINLKGDELKDSYPRWRLKPTEQFDKNKEIDNLQDIDKIEKILDHRKIGRGYKYLIKWKGKPISDNSWLKGSLNDKSLRDDYLNKLKINKHDFTYCKINDNNQIINQNFNCINPKLNQMNVKTRNLTIRILSKIDFVMNDFGYQCYMKKNIRHLNQSLFFQTKESFKQEAIELSRNQCLDMIEFNKCDGKSMNCNDNSCSYNEIPQDDYGFELYPTTDGLFLVFEPPVSSKIAQILASFPLARDDNNIITPRDINDLMIAENDYLNYNVEEQIMHEHERNLLKFC</sequence>
<accession>A0A3M7SZ80</accession>
<reference evidence="2 3" key="1">
    <citation type="journal article" date="2018" name="Sci. Rep.">
        <title>Genomic signatures of local adaptation to the degree of environmental predictability in rotifers.</title>
        <authorList>
            <person name="Franch-Gras L."/>
            <person name="Hahn C."/>
            <person name="Garcia-Roger E.M."/>
            <person name="Carmona M.J."/>
            <person name="Serra M."/>
            <person name="Gomez A."/>
        </authorList>
    </citation>
    <scope>NUCLEOTIDE SEQUENCE [LARGE SCALE GENOMIC DNA]</scope>
    <source>
        <strain evidence="2">HYR1</strain>
    </source>
</reference>
<keyword evidence="3" id="KW-1185">Reference proteome</keyword>